<keyword evidence="2" id="KW-0812">Transmembrane</keyword>
<evidence type="ECO:0000313" key="4">
    <source>
        <dbReference type="Proteomes" id="UP000002274"/>
    </source>
</evidence>
<name>A2C973_PROM3</name>
<keyword evidence="2" id="KW-1133">Transmembrane helix</keyword>
<proteinExistence type="predicted"/>
<accession>A2C973</accession>
<dbReference type="HOGENOM" id="CLU_3028748_0_0_3"/>
<organism evidence="3 4">
    <name type="scientific">Prochlorococcus marinus (strain MIT 9303)</name>
    <dbReference type="NCBI Taxonomy" id="59922"/>
    <lineage>
        <taxon>Bacteria</taxon>
        <taxon>Bacillati</taxon>
        <taxon>Cyanobacteriota</taxon>
        <taxon>Cyanophyceae</taxon>
        <taxon>Synechococcales</taxon>
        <taxon>Prochlorococcaceae</taxon>
        <taxon>Prochlorococcus</taxon>
    </lineage>
</organism>
<sequence>MEDTAVQAGDNLRYLLVALGVIGGGGLALWLQRDKKADKKPKQKQFVPKNKKGFQ</sequence>
<feature type="compositionally biased region" description="Basic residues" evidence="1">
    <location>
        <begin position="38"/>
        <end position="55"/>
    </location>
</feature>
<evidence type="ECO:0000256" key="2">
    <source>
        <dbReference type="SAM" id="Phobius"/>
    </source>
</evidence>
<dbReference type="EMBL" id="CP000554">
    <property type="protein sequence ID" value="ABM78033.1"/>
    <property type="molecule type" value="Genomic_DNA"/>
</dbReference>
<reference evidence="3 4" key="1">
    <citation type="journal article" date="2007" name="PLoS Genet.">
        <title>Patterns and implications of gene gain and loss in the evolution of Prochlorococcus.</title>
        <authorList>
            <person name="Kettler G.C."/>
            <person name="Martiny A.C."/>
            <person name="Huang K."/>
            <person name="Zucker J."/>
            <person name="Coleman M.L."/>
            <person name="Rodrigue S."/>
            <person name="Chen F."/>
            <person name="Lapidus A."/>
            <person name="Ferriera S."/>
            <person name="Johnson J."/>
            <person name="Steglich C."/>
            <person name="Church G.M."/>
            <person name="Richardson P."/>
            <person name="Chisholm S.W."/>
        </authorList>
    </citation>
    <scope>NUCLEOTIDE SEQUENCE [LARGE SCALE GENOMIC DNA]</scope>
    <source>
        <strain evidence="3 4">MIT 9303</strain>
    </source>
</reference>
<feature type="transmembrane region" description="Helical" evidence="2">
    <location>
        <begin position="12"/>
        <end position="31"/>
    </location>
</feature>
<dbReference type="AlphaFoldDB" id="A2C973"/>
<gene>
    <name evidence="3" type="ordered locus">P9303_12861</name>
</gene>
<feature type="region of interest" description="Disordered" evidence="1">
    <location>
        <begin position="36"/>
        <end position="55"/>
    </location>
</feature>
<keyword evidence="2" id="KW-0472">Membrane</keyword>
<dbReference type="Proteomes" id="UP000002274">
    <property type="component" value="Chromosome"/>
</dbReference>
<evidence type="ECO:0000313" key="3">
    <source>
        <dbReference type="EMBL" id="ABM78033.1"/>
    </source>
</evidence>
<protein>
    <submittedName>
        <fullName evidence="3">Uncharacterized protein</fullName>
    </submittedName>
</protein>
<evidence type="ECO:0000256" key="1">
    <source>
        <dbReference type="SAM" id="MobiDB-lite"/>
    </source>
</evidence>
<dbReference type="RefSeq" id="WP_011825931.1">
    <property type="nucleotide sequence ID" value="NC_008820.1"/>
</dbReference>
<dbReference type="KEGG" id="pmf:P9303_12861"/>